<sequence length="93" mass="10067">MITIMRKVLVAEITAAIHLGAVADFWAAHARKRLGKLSQHFPQDAPCDEAEETYRDDGTPRAHGPYRMPSGWWLVPSALAGSAILATALGSLL</sequence>
<protein>
    <submittedName>
        <fullName evidence="3">Uncharacterized protein</fullName>
    </submittedName>
</protein>
<evidence type="ECO:0000256" key="1">
    <source>
        <dbReference type="SAM" id="MobiDB-lite"/>
    </source>
</evidence>
<dbReference type="AlphaFoldDB" id="A0A2T5JYW5"/>
<dbReference type="EMBL" id="QAOT01000014">
    <property type="protein sequence ID" value="PTR15374.1"/>
    <property type="molecule type" value="Genomic_DNA"/>
</dbReference>
<evidence type="ECO:0000313" key="3">
    <source>
        <dbReference type="EMBL" id="PTR15374.1"/>
    </source>
</evidence>
<name>A0A2T5JYW5_9RHOB</name>
<keyword evidence="2" id="KW-1133">Transmembrane helix</keyword>
<dbReference type="RefSeq" id="WP_108221471.1">
    <property type="nucleotide sequence ID" value="NZ_CP090021.1"/>
</dbReference>
<dbReference type="Proteomes" id="UP000244060">
    <property type="component" value="Unassembled WGS sequence"/>
</dbReference>
<organism evidence="3 4">
    <name type="scientific">Cereibacter azotoformans</name>
    <dbReference type="NCBI Taxonomy" id="43057"/>
    <lineage>
        <taxon>Bacteria</taxon>
        <taxon>Pseudomonadati</taxon>
        <taxon>Pseudomonadota</taxon>
        <taxon>Alphaproteobacteria</taxon>
        <taxon>Rhodobacterales</taxon>
        <taxon>Paracoccaceae</taxon>
        <taxon>Cereibacter</taxon>
    </lineage>
</organism>
<evidence type="ECO:0000256" key="2">
    <source>
        <dbReference type="SAM" id="Phobius"/>
    </source>
</evidence>
<keyword evidence="2" id="KW-0812">Transmembrane</keyword>
<keyword evidence="2" id="KW-0472">Membrane</keyword>
<evidence type="ECO:0000313" key="4">
    <source>
        <dbReference type="Proteomes" id="UP000244060"/>
    </source>
</evidence>
<dbReference type="OrthoDB" id="9879535at2"/>
<feature type="region of interest" description="Disordered" evidence="1">
    <location>
        <begin position="40"/>
        <end position="61"/>
    </location>
</feature>
<accession>A0A2T5JYW5</accession>
<keyword evidence="4" id="KW-1185">Reference proteome</keyword>
<gene>
    <name evidence="3" type="ORF">C8J28_11495</name>
</gene>
<reference evidence="3 4" key="1">
    <citation type="submission" date="2018-04" db="EMBL/GenBank/DDBJ databases">
        <title>Genomic Encyclopedia of Type Strains, Phase III (KMG-III): the genomes of soil and plant-associated and newly described type strains.</title>
        <authorList>
            <person name="Whitman W."/>
        </authorList>
    </citation>
    <scope>NUCLEOTIDE SEQUENCE [LARGE SCALE GENOMIC DNA]</scope>
    <source>
        <strain evidence="3 4">KA25</strain>
    </source>
</reference>
<feature type="transmembrane region" description="Helical" evidence="2">
    <location>
        <begin position="71"/>
        <end position="92"/>
    </location>
</feature>
<comment type="caution">
    <text evidence="3">The sequence shown here is derived from an EMBL/GenBank/DDBJ whole genome shotgun (WGS) entry which is preliminary data.</text>
</comment>
<proteinExistence type="predicted"/>